<evidence type="ECO:0000313" key="26">
    <source>
        <dbReference type="EMBL" id="MQM02256.1"/>
    </source>
</evidence>
<feature type="transmembrane region" description="Helical" evidence="24">
    <location>
        <begin position="105"/>
        <end position="133"/>
    </location>
</feature>
<dbReference type="GO" id="GO:0051740">
    <property type="term" value="F:ethylene binding"/>
    <property type="evidence" value="ECO:0007669"/>
    <property type="project" value="UniProtKB-UniRule"/>
</dbReference>
<dbReference type="Gene3D" id="3.30.450.40">
    <property type="match status" value="1"/>
</dbReference>
<dbReference type="InterPro" id="IPR029016">
    <property type="entry name" value="GAF-like_dom_sf"/>
</dbReference>
<keyword evidence="18 19" id="KW-0675">Receptor</keyword>
<evidence type="ECO:0000256" key="10">
    <source>
        <dbReference type="ARBA" id="ARBA00022777"/>
    </source>
</evidence>
<evidence type="ECO:0000256" key="15">
    <source>
        <dbReference type="ARBA" id="ARBA00023012"/>
    </source>
</evidence>
<dbReference type="InterPro" id="IPR058544">
    <property type="entry name" value="ETR1_N"/>
</dbReference>
<gene>
    <name evidence="26" type="ORF">Taro_035023</name>
</gene>
<evidence type="ECO:0000256" key="2">
    <source>
        <dbReference type="ARBA" id="ARBA00004477"/>
    </source>
</evidence>
<dbReference type="OrthoDB" id="60033at2759"/>
<dbReference type="InterPro" id="IPR001789">
    <property type="entry name" value="Sig_transdc_resp-reg_receiver"/>
</dbReference>
<keyword evidence="4 23" id="KW-0597">Phosphoprotein</keyword>
<keyword evidence="5 19" id="KW-0808">Transferase</keyword>
<evidence type="ECO:0000256" key="9">
    <source>
        <dbReference type="ARBA" id="ARBA00022745"/>
    </source>
</evidence>
<keyword evidence="6 24" id="KW-0812">Transmembrane</keyword>
<evidence type="ECO:0000313" key="27">
    <source>
        <dbReference type="Proteomes" id="UP000652761"/>
    </source>
</evidence>
<dbReference type="InterPro" id="IPR014525">
    <property type="entry name" value="ETR"/>
</dbReference>
<dbReference type="PROSITE" id="PS50110">
    <property type="entry name" value="RESPONSE_REGULATORY"/>
    <property type="match status" value="1"/>
</dbReference>
<dbReference type="Pfam" id="PF01590">
    <property type="entry name" value="GAF"/>
    <property type="match status" value="1"/>
</dbReference>
<evidence type="ECO:0000256" key="16">
    <source>
        <dbReference type="ARBA" id="ARBA00023136"/>
    </source>
</evidence>
<keyword evidence="7 19" id="KW-0479">Metal-binding</keyword>
<dbReference type="PANTHER" id="PTHR24423:SF622">
    <property type="entry name" value="ETHYLENE RECEPTOR"/>
    <property type="match status" value="1"/>
</dbReference>
<dbReference type="SUPFAM" id="SSF55781">
    <property type="entry name" value="GAF domain-like"/>
    <property type="match status" value="1"/>
</dbReference>
<feature type="transmembrane region" description="Helical" evidence="24">
    <location>
        <begin position="43"/>
        <end position="67"/>
    </location>
</feature>
<keyword evidence="17 21" id="KW-1015">Disulfide bond</keyword>
<comment type="similarity">
    <text evidence="3 19">Belongs to the ethylene receptor family.</text>
</comment>
<evidence type="ECO:0000256" key="1">
    <source>
        <dbReference type="ARBA" id="ARBA00000085"/>
    </source>
</evidence>
<keyword evidence="8 19" id="KW-0547">Nucleotide-binding</keyword>
<dbReference type="Pfam" id="PF00072">
    <property type="entry name" value="Response_reg"/>
    <property type="match status" value="1"/>
</dbReference>
<proteinExistence type="inferred from homology"/>
<dbReference type="SMART" id="SM00065">
    <property type="entry name" value="GAF"/>
    <property type="match status" value="1"/>
</dbReference>
<evidence type="ECO:0000256" key="3">
    <source>
        <dbReference type="ARBA" id="ARBA00009842"/>
    </source>
</evidence>
<keyword evidence="13 24" id="KW-1133">Transmembrane helix</keyword>
<dbReference type="EMBL" id="NMUH01002823">
    <property type="protein sequence ID" value="MQM02256.1"/>
    <property type="molecule type" value="Genomic_DNA"/>
</dbReference>
<evidence type="ECO:0000256" key="4">
    <source>
        <dbReference type="ARBA" id="ARBA00022553"/>
    </source>
</evidence>
<evidence type="ECO:0000256" key="7">
    <source>
        <dbReference type="ARBA" id="ARBA00022723"/>
    </source>
</evidence>
<protein>
    <recommendedName>
        <fullName evidence="19">Ethylene receptor</fullName>
    </recommendedName>
</protein>
<feature type="modified residue" description="4-aspartylphosphate" evidence="23">
    <location>
        <position position="676"/>
    </location>
</feature>
<evidence type="ECO:0000256" key="23">
    <source>
        <dbReference type="PROSITE-ProRule" id="PRU00169"/>
    </source>
</evidence>
<dbReference type="Pfam" id="PF25487">
    <property type="entry name" value="ETR1_N"/>
    <property type="match status" value="1"/>
</dbReference>
<dbReference type="Gene3D" id="3.40.50.2300">
    <property type="match status" value="1"/>
</dbReference>
<dbReference type="InterPro" id="IPR036890">
    <property type="entry name" value="HATPase_C_sf"/>
</dbReference>
<evidence type="ECO:0000256" key="13">
    <source>
        <dbReference type="ARBA" id="ARBA00022989"/>
    </source>
</evidence>
<keyword evidence="9 19" id="KW-0936">Ethylene signaling pathway</keyword>
<keyword evidence="27" id="KW-1185">Reference proteome</keyword>
<feature type="domain" description="Response regulatory" evidence="25">
    <location>
        <begin position="625"/>
        <end position="743"/>
    </location>
</feature>
<name>A0A843W2J3_COLES</name>
<evidence type="ECO:0000259" key="25">
    <source>
        <dbReference type="PROSITE" id="PS50110"/>
    </source>
</evidence>
<evidence type="ECO:0000256" key="19">
    <source>
        <dbReference type="PIRNR" id="PIRNR026389"/>
    </source>
</evidence>
<evidence type="ECO:0000256" key="11">
    <source>
        <dbReference type="ARBA" id="ARBA00022824"/>
    </source>
</evidence>
<evidence type="ECO:0000256" key="22">
    <source>
        <dbReference type="PIRSR" id="PIRSR026389-4"/>
    </source>
</evidence>
<keyword evidence="15 19" id="KW-0902">Two-component regulatory system</keyword>
<evidence type="ECO:0000256" key="12">
    <source>
        <dbReference type="ARBA" id="ARBA00022840"/>
    </source>
</evidence>
<evidence type="ECO:0000256" key="20">
    <source>
        <dbReference type="PIRSR" id="PIRSR026389-2"/>
    </source>
</evidence>
<comment type="subcellular location">
    <subcellularLocation>
        <location evidence="2">Endoplasmic reticulum membrane</location>
        <topology evidence="2">Multi-pass membrane protein</topology>
    </subcellularLocation>
</comment>
<comment type="caution">
    <text evidence="26">The sequence shown here is derived from an EMBL/GenBank/DDBJ whole genome shotgun (WGS) entry which is preliminary data.</text>
</comment>
<comment type="cofactor">
    <cofactor evidence="20">
        <name>Cu cation</name>
        <dbReference type="ChEBI" id="CHEBI:23378"/>
    </cofactor>
    <text evidence="20">Binds 1 copper ion per dimer.</text>
</comment>
<dbReference type="Gene3D" id="3.30.565.10">
    <property type="entry name" value="Histidine kinase-like ATPase, C-terminal domain"/>
    <property type="match status" value="1"/>
</dbReference>
<comment type="function">
    <text evidence="19">May act early in the ethylene signal transduction pathway, possibly as an ethylene receptor, or as a regulator of the pathway.</text>
</comment>
<feature type="cross-link" description="Glycyl lysine isopeptide (Lys-Gly) (interchain with G-Cter in ubiquitin)" evidence="22">
    <location>
        <position position="728"/>
    </location>
</feature>
<accession>A0A843W2J3</accession>
<dbReference type="SUPFAM" id="SSF52172">
    <property type="entry name" value="CheY-like"/>
    <property type="match status" value="1"/>
</dbReference>
<keyword evidence="16 19" id="KW-0472">Membrane</keyword>
<keyword evidence="12 19" id="KW-0067">ATP-binding</keyword>
<dbReference type="GO" id="GO:0005789">
    <property type="term" value="C:endoplasmic reticulum membrane"/>
    <property type="evidence" value="ECO:0007669"/>
    <property type="project" value="UniProtKB-SubCell"/>
</dbReference>
<reference evidence="26" key="1">
    <citation type="submission" date="2017-07" db="EMBL/GenBank/DDBJ databases">
        <title>Taro Niue Genome Assembly and Annotation.</title>
        <authorList>
            <person name="Atibalentja N."/>
            <person name="Keating K."/>
            <person name="Fields C.J."/>
        </authorList>
    </citation>
    <scope>NUCLEOTIDE SEQUENCE</scope>
    <source>
        <strain evidence="26">Niue_2</strain>
        <tissue evidence="26">Leaf</tissue>
    </source>
</reference>
<feature type="transmembrane region" description="Helical" evidence="24">
    <location>
        <begin position="74"/>
        <end position="93"/>
    </location>
</feature>
<evidence type="ECO:0000256" key="24">
    <source>
        <dbReference type="SAM" id="Phobius"/>
    </source>
</evidence>
<dbReference type="AlphaFoldDB" id="A0A843W2J3"/>
<keyword evidence="11 19" id="KW-0256">Endoplasmic reticulum</keyword>
<keyword evidence="14 19" id="KW-0186">Copper</keyword>
<comment type="catalytic activity">
    <reaction evidence="1">
        <text>ATP + protein L-histidine = ADP + protein N-phospho-L-histidine.</text>
        <dbReference type="EC" id="2.7.13.3"/>
    </reaction>
</comment>
<feature type="disulfide bond" description="Interchain" evidence="21">
    <location>
        <position position="20"/>
    </location>
</feature>
<dbReference type="GO" id="GO:0038199">
    <property type="term" value="F:ethylene receptor activity"/>
    <property type="evidence" value="ECO:0007669"/>
    <property type="project" value="UniProtKB-UniRule"/>
</dbReference>
<dbReference type="Proteomes" id="UP000652761">
    <property type="component" value="Unassembled WGS sequence"/>
</dbReference>
<dbReference type="PANTHER" id="PTHR24423">
    <property type="entry name" value="TWO-COMPONENT SENSOR HISTIDINE KINASE"/>
    <property type="match status" value="1"/>
</dbReference>
<dbReference type="InterPro" id="IPR003018">
    <property type="entry name" value="GAF"/>
</dbReference>
<dbReference type="GO" id="GO:0004673">
    <property type="term" value="F:protein histidine kinase activity"/>
    <property type="evidence" value="ECO:0007669"/>
    <property type="project" value="UniProtKB-EC"/>
</dbReference>
<dbReference type="InterPro" id="IPR011006">
    <property type="entry name" value="CheY-like_superfamily"/>
</dbReference>
<feature type="binding site" evidence="20">
    <location>
        <position position="81"/>
    </location>
    <ligand>
        <name>Cu cation</name>
        <dbReference type="ChEBI" id="CHEBI:23378"/>
    </ligand>
</feature>
<evidence type="ECO:0000256" key="6">
    <source>
        <dbReference type="ARBA" id="ARBA00022692"/>
    </source>
</evidence>
<evidence type="ECO:0000256" key="21">
    <source>
        <dbReference type="PIRSR" id="PIRSR026389-3"/>
    </source>
</evidence>
<dbReference type="PIRSF" id="PIRSF026389">
    <property type="entry name" value="Ethyln_sen_HK"/>
    <property type="match status" value="1"/>
</dbReference>
<keyword evidence="10 19" id="KW-0418">Kinase</keyword>
<evidence type="ECO:0000256" key="18">
    <source>
        <dbReference type="ARBA" id="ARBA00023170"/>
    </source>
</evidence>
<dbReference type="GO" id="GO:0046872">
    <property type="term" value="F:metal ion binding"/>
    <property type="evidence" value="ECO:0007669"/>
    <property type="project" value="UniProtKB-UniRule"/>
</dbReference>
<organism evidence="26 27">
    <name type="scientific">Colocasia esculenta</name>
    <name type="common">Wild taro</name>
    <name type="synonym">Arum esculentum</name>
    <dbReference type="NCBI Taxonomy" id="4460"/>
    <lineage>
        <taxon>Eukaryota</taxon>
        <taxon>Viridiplantae</taxon>
        <taxon>Streptophyta</taxon>
        <taxon>Embryophyta</taxon>
        <taxon>Tracheophyta</taxon>
        <taxon>Spermatophyta</taxon>
        <taxon>Magnoliopsida</taxon>
        <taxon>Liliopsida</taxon>
        <taxon>Araceae</taxon>
        <taxon>Aroideae</taxon>
        <taxon>Colocasieae</taxon>
        <taxon>Colocasia</taxon>
    </lineage>
</organism>
<evidence type="ECO:0000256" key="5">
    <source>
        <dbReference type="ARBA" id="ARBA00022679"/>
    </source>
</evidence>
<sequence>MVLLGAVAAAAAAFARCGGCDEDPLALFSVDNVLQCQKASDLLISLAYFSIPLELFYFVTCSTIFPFRWIFLQFGAFIVLCGLTHFVTVFTYAPHSFLLMLVVTVLKFLTALVSVATAITLVPLIPQILRVFVREGLLRKKTRELDREVGLMKRQEEARWHVREITREIRRHLDRHSILDTALVELSKVLFLENCAIWTADPGSPGNMVLKHEMKPRRRGRLLLTAAAAEAAARVPIDDPEVAQIVCQNGVVFLGRDSRLVCCGEDASVGPAAAIRIPTLRASNLGAERGGNAPALVDEFNTILVLVLPPDGEAVWTDHDLEIIEVVANQVAVGLSHAAAMEETLMMREKLLERNAMLKRAQREAVMANDARVLFRKVMSREMTAPVRSVVAVLSALQLEKLKPEQMAMVKGGLLLSSLIEDSADVSRSEECKLELNLRPFNIRPALEEAVAMSRLLCSCRGASLSHNVSGKIPSRAVGDERRILQAILYMVAHVLGPGDQGSVLLRIQVEEGSQGAWKQGPYEDSIKLGFEVSRIISSGEDCSAMLEVSGRDVRDQGPSIAFCEQLAELMDGCLLVGSASQSLQKSMNLLIRLQAQRSDEGCIWPRYSCSEDNETSQTLLEGMRILLVDGDVVNRSISRKIFEKFGCHLAVASSWYECFESLYLKGNKFHLLLIDLFILNEEGQDTSSRMRKLYSEGWLITIALVPKTDKDVQEECTKIGVHGVIRKPIVLQEVVNELTRITQRLQASPALQQVTPGYGVMLVNVVMR</sequence>
<feature type="binding site" evidence="20">
    <location>
        <position position="85"/>
    </location>
    <ligand>
        <name>Cu cation</name>
        <dbReference type="ChEBI" id="CHEBI:23378"/>
    </ligand>
</feature>
<evidence type="ECO:0000256" key="14">
    <source>
        <dbReference type="ARBA" id="ARBA00023008"/>
    </source>
</evidence>
<dbReference type="GO" id="GO:0005524">
    <property type="term" value="F:ATP binding"/>
    <property type="evidence" value="ECO:0007669"/>
    <property type="project" value="UniProtKB-UniRule"/>
</dbReference>
<evidence type="ECO:0000256" key="17">
    <source>
        <dbReference type="ARBA" id="ARBA00023157"/>
    </source>
</evidence>
<evidence type="ECO:0000256" key="8">
    <source>
        <dbReference type="ARBA" id="ARBA00022741"/>
    </source>
</evidence>
<dbReference type="SMART" id="SM00448">
    <property type="entry name" value="REC"/>
    <property type="match status" value="1"/>
</dbReference>
<dbReference type="Gene3D" id="1.10.287.130">
    <property type="match status" value="1"/>
</dbReference>